<feature type="domain" description="RNA polymerase sigma-70 region 2" evidence="5">
    <location>
        <begin position="27"/>
        <end position="85"/>
    </location>
</feature>
<evidence type="ECO:0000313" key="8">
    <source>
        <dbReference type="Proteomes" id="UP000285503"/>
    </source>
</evidence>
<keyword evidence="3" id="KW-0731">Sigma factor</keyword>
<dbReference type="SUPFAM" id="SSF88946">
    <property type="entry name" value="Sigma2 domain of RNA polymerase sigma factors"/>
    <property type="match status" value="1"/>
</dbReference>
<dbReference type="InterPro" id="IPR013324">
    <property type="entry name" value="RNA_pol_sigma_r3/r4-like"/>
</dbReference>
<keyword evidence="4" id="KW-0804">Transcription</keyword>
<evidence type="ECO:0000259" key="5">
    <source>
        <dbReference type="Pfam" id="PF04542"/>
    </source>
</evidence>
<dbReference type="AlphaFoldDB" id="A0A415G093"/>
<sequence length="177" mass="21246">MTKKSDMQTMEANINRLLTETYISLCPVVINYLYNKTGDYELAKDLSQDVFLRLMDYKQMLREDTIRSMVFIVARNLLYDYLRRYYKRQEVTAYYYDHTVAITDETESNVIANDISALEKFKLYQLSPQRRMVYLMNRFQNKTVPEISEELSLSRRTVENHLQAGRNEVREYIRQCI</sequence>
<gene>
    <name evidence="7" type="ORF">DW075_03945</name>
</gene>
<dbReference type="GO" id="GO:0006352">
    <property type="term" value="P:DNA-templated transcription initiation"/>
    <property type="evidence" value="ECO:0007669"/>
    <property type="project" value="InterPro"/>
</dbReference>
<dbReference type="InterPro" id="IPR007627">
    <property type="entry name" value="RNA_pol_sigma70_r2"/>
</dbReference>
<evidence type="ECO:0000259" key="6">
    <source>
        <dbReference type="Pfam" id="PF08281"/>
    </source>
</evidence>
<feature type="domain" description="RNA polymerase sigma factor 70 region 4 type 2" evidence="6">
    <location>
        <begin position="125"/>
        <end position="167"/>
    </location>
</feature>
<dbReference type="InterPro" id="IPR013249">
    <property type="entry name" value="RNA_pol_sigma70_r4_t2"/>
</dbReference>
<dbReference type="SUPFAM" id="SSF88659">
    <property type="entry name" value="Sigma3 and sigma4 domains of RNA polymerase sigma factors"/>
    <property type="match status" value="1"/>
</dbReference>
<dbReference type="PANTHER" id="PTHR43133">
    <property type="entry name" value="RNA POLYMERASE ECF-TYPE SIGMA FACTO"/>
    <property type="match status" value="1"/>
</dbReference>
<evidence type="ECO:0000256" key="4">
    <source>
        <dbReference type="ARBA" id="ARBA00023163"/>
    </source>
</evidence>
<evidence type="ECO:0000256" key="2">
    <source>
        <dbReference type="ARBA" id="ARBA00023015"/>
    </source>
</evidence>
<dbReference type="Pfam" id="PF08281">
    <property type="entry name" value="Sigma70_r4_2"/>
    <property type="match status" value="1"/>
</dbReference>
<evidence type="ECO:0000256" key="1">
    <source>
        <dbReference type="ARBA" id="ARBA00010641"/>
    </source>
</evidence>
<dbReference type="PANTHER" id="PTHR43133:SF46">
    <property type="entry name" value="RNA POLYMERASE SIGMA-70 FACTOR ECF SUBFAMILY"/>
    <property type="match status" value="1"/>
</dbReference>
<dbReference type="Gene3D" id="1.10.10.10">
    <property type="entry name" value="Winged helix-like DNA-binding domain superfamily/Winged helix DNA-binding domain"/>
    <property type="match status" value="1"/>
</dbReference>
<dbReference type="NCBIfam" id="TIGR02937">
    <property type="entry name" value="sigma70-ECF"/>
    <property type="match status" value="1"/>
</dbReference>
<keyword evidence="2" id="KW-0805">Transcription regulation</keyword>
<accession>A0A415G093</accession>
<dbReference type="GO" id="GO:0016987">
    <property type="term" value="F:sigma factor activity"/>
    <property type="evidence" value="ECO:0007669"/>
    <property type="project" value="UniProtKB-KW"/>
</dbReference>
<evidence type="ECO:0000256" key="3">
    <source>
        <dbReference type="ARBA" id="ARBA00023082"/>
    </source>
</evidence>
<comment type="similarity">
    <text evidence="1">Belongs to the sigma-70 factor family. ECF subfamily.</text>
</comment>
<dbReference type="GO" id="GO:0003677">
    <property type="term" value="F:DNA binding"/>
    <property type="evidence" value="ECO:0007669"/>
    <property type="project" value="InterPro"/>
</dbReference>
<dbReference type="Proteomes" id="UP000285503">
    <property type="component" value="Unassembled WGS sequence"/>
</dbReference>
<dbReference type="Gene3D" id="1.10.1740.10">
    <property type="match status" value="1"/>
</dbReference>
<dbReference type="InterPro" id="IPR039425">
    <property type="entry name" value="RNA_pol_sigma-70-like"/>
</dbReference>
<reference evidence="7 8" key="1">
    <citation type="submission" date="2018-08" db="EMBL/GenBank/DDBJ databases">
        <title>A genome reference for cultivated species of the human gut microbiota.</title>
        <authorList>
            <person name="Zou Y."/>
            <person name="Xue W."/>
            <person name="Luo G."/>
        </authorList>
    </citation>
    <scope>NUCLEOTIDE SEQUENCE [LARGE SCALE GENOMIC DNA]</scope>
    <source>
        <strain evidence="7 8">AF46-11NS</strain>
    </source>
</reference>
<protein>
    <submittedName>
        <fullName evidence="7">RNA polymerase subunit sigma-70</fullName>
    </submittedName>
</protein>
<dbReference type="InterPro" id="IPR036388">
    <property type="entry name" value="WH-like_DNA-bd_sf"/>
</dbReference>
<dbReference type="EMBL" id="QRNE01000012">
    <property type="protein sequence ID" value="RHK29017.1"/>
    <property type="molecule type" value="Genomic_DNA"/>
</dbReference>
<dbReference type="InterPro" id="IPR014284">
    <property type="entry name" value="RNA_pol_sigma-70_dom"/>
</dbReference>
<proteinExistence type="inferred from homology"/>
<evidence type="ECO:0000313" key="7">
    <source>
        <dbReference type="EMBL" id="RHK29017.1"/>
    </source>
</evidence>
<comment type="caution">
    <text evidence="7">The sequence shown here is derived from an EMBL/GenBank/DDBJ whole genome shotgun (WGS) entry which is preliminary data.</text>
</comment>
<organism evidence="7 8">
    <name type="scientific">Bacteroides xylanisolvens</name>
    <dbReference type="NCBI Taxonomy" id="371601"/>
    <lineage>
        <taxon>Bacteria</taxon>
        <taxon>Pseudomonadati</taxon>
        <taxon>Bacteroidota</taxon>
        <taxon>Bacteroidia</taxon>
        <taxon>Bacteroidales</taxon>
        <taxon>Bacteroidaceae</taxon>
        <taxon>Bacteroides</taxon>
    </lineage>
</organism>
<name>A0A415G093_9BACE</name>
<dbReference type="InterPro" id="IPR013325">
    <property type="entry name" value="RNA_pol_sigma_r2"/>
</dbReference>
<dbReference type="Pfam" id="PF04542">
    <property type="entry name" value="Sigma70_r2"/>
    <property type="match status" value="1"/>
</dbReference>